<feature type="transmembrane region" description="Helical" evidence="8">
    <location>
        <begin position="426"/>
        <end position="446"/>
    </location>
</feature>
<evidence type="ECO:0000256" key="6">
    <source>
        <dbReference type="ARBA" id="ARBA00023136"/>
    </source>
</evidence>
<dbReference type="Gene3D" id="1.10.3430.10">
    <property type="entry name" value="Ammonium transporter AmtB like domains"/>
    <property type="match status" value="1"/>
</dbReference>
<dbReference type="InterPro" id="IPR018047">
    <property type="entry name" value="Ammonium_transpt_CS"/>
</dbReference>
<keyword evidence="11" id="KW-1185">Reference proteome</keyword>
<feature type="transmembrane region" description="Helical" evidence="8">
    <location>
        <begin position="307"/>
        <end position="324"/>
    </location>
</feature>
<evidence type="ECO:0000256" key="5">
    <source>
        <dbReference type="ARBA" id="ARBA00022989"/>
    </source>
</evidence>
<keyword evidence="4 8" id="KW-0812">Transmembrane</keyword>
<keyword evidence="7 8" id="KW-0924">Ammonia transport</keyword>
<dbReference type="InterPro" id="IPR001905">
    <property type="entry name" value="Ammonium_transpt"/>
</dbReference>
<accession>A0ABQ7H6P6</accession>
<evidence type="ECO:0000256" key="7">
    <source>
        <dbReference type="ARBA" id="ARBA00023177"/>
    </source>
</evidence>
<dbReference type="Pfam" id="PF00909">
    <property type="entry name" value="Ammonium_transp"/>
    <property type="match status" value="1"/>
</dbReference>
<evidence type="ECO:0000313" key="11">
    <source>
        <dbReference type="Proteomes" id="UP000815325"/>
    </source>
</evidence>
<keyword evidence="5 8" id="KW-1133">Transmembrane helix</keyword>
<name>A0ABQ7H6P6_DUNSA</name>
<dbReference type="SUPFAM" id="SSF111352">
    <property type="entry name" value="Ammonium transporter"/>
    <property type="match status" value="1"/>
</dbReference>
<organism evidence="10 11">
    <name type="scientific">Dunaliella salina</name>
    <name type="common">Green alga</name>
    <name type="synonym">Protococcus salinus</name>
    <dbReference type="NCBI Taxonomy" id="3046"/>
    <lineage>
        <taxon>Eukaryota</taxon>
        <taxon>Viridiplantae</taxon>
        <taxon>Chlorophyta</taxon>
        <taxon>core chlorophytes</taxon>
        <taxon>Chlorophyceae</taxon>
        <taxon>CS clade</taxon>
        <taxon>Chlamydomonadales</taxon>
        <taxon>Dunaliellaceae</taxon>
        <taxon>Dunaliella</taxon>
    </lineage>
</organism>
<evidence type="ECO:0000256" key="4">
    <source>
        <dbReference type="ARBA" id="ARBA00022692"/>
    </source>
</evidence>
<evidence type="ECO:0000313" key="10">
    <source>
        <dbReference type="EMBL" id="KAF5842532.1"/>
    </source>
</evidence>
<dbReference type="InterPro" id="IPR029020">
    <property type="entry name" value="Ammonium/urea_transptr"/>
</dbReference>
<keyword evidence="6 8" id="KW-0472">Membrane</keyword>
<keyword evidence="3 8" id="KW-0813">Transport</keyword>
<dbReference type="PANTHER" id="PTHR11730:SF6">
    <property type="entry name" value="AMMONIUM TRANSPORTER"/>
    <property type="match status" value="1"/>
</dbReference>
<feature type="transmembrane region" description="Helical" evidence="8">
    <location>
        <begin position="482"/>
        <end position="500"/>
    </location>
</feature>
<gene>
    <name evidence="10" type="ORF">DUNSADRAFT_6776</name>
</gene>
<evidence type="ECO:0000259" key="9">
    <source>
        <dbReference type="Pfam" id="PF00909"/>
    </source>
</evidence>
<feature type="transmembrane region" description="Helical" evidence="8">
    <location>
        <begin position="369"/>
        <end position="389"/>
    </location>
</feature>
<evidence type="ECO:0000256" key="3">
    <source>
        <dbReference type="ARBA" id="ARBA00022448"/>
    </source>
</evidence>
<proteinExistence type="inferred from homology"/>
<sequence length="509" mass="54372">MASLSPEVLKAIHDAVGEETHQAIHDAFGDVTHQGTGRALLDEHFTGMSTDEIAKAAYNLADDKAAGQSLDIFFLLICGYMVFLMQLGFAMLCAGLVRHKNANNIMLKNVLDAAVGSLCWYVLGYGFAYGTSDHRSNPFIGNHDFALTHTTQVNWAISHPEDDPGVDAGGYAGYFFQWAFAATAATIVSGAVAERCTFVGYLSYSIFMASWVYPVVVHACWSDIGWLSPWVGDGVKVENNDGGEGNVAAAWEDGAAILNTGAYDFAGSGVVHMTGGIAALVGAVMLGPRLGRFRDGKVSDTMSGSSTVLVVLGTLILWFGWYGFNPGSQLAISSKADAAIVARCAVTTTLSAGAGGVTALLFRFWRSGCFEVVYTCNGVLAGLVGVTAGCSLLEPWAAIICGVFAALTMYGFETALLMLQIDDPVGAFPVHGGAGMYALIFNGFFVKHDYVEEVYGYPPSSRRYGWFYGGHGQVMLSEIVELLFIVFWVGTNMFLLFGLLKITGKLRVS</sequence>
<comment type="subcellular location">
    <subcellularLocation>
        <location evidence="8">Cell membrane</location>
        <topology evidence="8">Multi-pass membrane protein</topology>
    </subcellularLocation>
    <subcellularLocation>
        <location evidence="1">Membrane</location>
        <topology evidence="1">Multi-pass membrane protein</topology>
    </subcellularLocation>
</comment>
<dbReference type="EMBL" id="MU069460">
    <property type="protein sequence ID" value="KAF5842532.1"/>
    <property type="molecule type" value="Genomic_DNA"/>
</dbReference>
<feature type="transmembrane region" description="Helical" evidence="8">
    <location>
        <begin position="265"/>
        <end position="286"/>
    </location>
</feature>
<feature type="transmembrane region" description="Helical" evidence="8">
    <location>
        <begin position="72"/>
        <end position="97"/>
    </location>
</feature>
<feature type="transmembrane region" description="Helical" evidence="8">
    <location>
        <begin position="109"/>
        <end position="128"/>
    </location>
</feature>
<feature type="transmembrane region" description="Helical" evidence="8">
    <location>
        <begin position="395"/>
        <end position="419"/>
    </location>
</feature>
<feature type="transmembrane region" description="Helical" evidence="8">
    <location>
        <begin position="171"/>
        <end position="192"/>
    </location>
</feature>
<protein>
    <recommendedName>
        <fullName evidence="8">Ammonium transporter</fullName>
    </recommendedName>
</protein>
<feature type="domain" description="Ammonium transporter AmtB-like" evidence="9">
    <location>
        <begin position="74"/>
        <end position="509"/>
    </location>
</feature>
<evidence type="ECO:0000256" key="1">
    <source>
        <dbReference type="ARBA" id="ARBA00004141"/>
    </source>
</evidence>
<evidence type="ECO:0000256" key="8">
    <source>
        <dbReference type="RuleBase" id="RU362002"/>
    </source>
</evidence>
<feature type="transmembrane region" description="Helical" evidence="8">
    <location>
        <begin position="199"/>
        <end position="221"/>
    </location>
</feature>
<comment type="similarity">
    <text evidence="2 8">Belongs to the ammonia transporter channel (TC 1.A.11.2) family.</text>
</comment>
<comment type="caution">
    <text evidence="10">The sequence shown here is derived from an EMBL/GenBank/DDBJ whole genome shotgun (WGS) entry which is preliminary data.</text>
</comment>
<dbReference type="PANTHER" id="PTHR11730">
    <property type="entry name" value="AMMONIUM TRANSPORTER"/>
    <property type="match status" value="1"/>
</dbReference>
<dbReference type="Proteomes" id="UP000815325">
    <property type="component" value="Unassembled WGS sequence"/>
</dbReference>
<reference evidence="10" key="1">
    <citation type="submission" date="2017-08" db="EMBL/GenBank/DDBJ databases">
        <authorList>
            <person name="Polle J.E."/>
            <person name="Barry K."/>
            <person name="Cushman J."/>
            <person name="Schmutz J."/>
            <person name="Tran D."/>
            <person name="Hathwaick L.T."/>
            <person name="Yim W.C."/>
            <person name="Jenkins J."/>
            <person name="Mckie-Krisberg Z.M."/>
            <person name="Prochnik S."/>
            <person name="Lindquist E."/>
            <person name="Dockter R.B."/>
            <person name="Adam C."/>
            <person name="Molina H."/>
            <person name="Bunkerborg J."/>
            <person name="Jin E."/>
            <person name="Buchheim M."/>
            <person name="Magnuson J."/>
        </authorList>
    </citation>
    <scope>NUCLEOTIDE SEQUENCE</scope>
    <source>
        <strain evidence="10">CCAP 19/18</strain>
    </source>
</reference>
<dbReference type="PROSITE" id="PS01219">
    <property type="entry name" value="AMMONIUM_TRANSP"/>
    <property type="match status" value="1"/>
</dbReference>
<dbReference type="NCBIfam" id="TIGR00836">
    <property type="entry name" value="amt"/>
    <property type="match status" value="1"/>
</dbReference>
<feature type="transmembrane region" description="Helical" evidence="8">
    <location>
        <begin position="340"/>
        <end position="362"/>
    </location>
</feature>
<evidence type="ECO:0000256" key="2">
    <source>
        <dbReference type="ARBA" id="ARBA00005887"/>
    </source>
</evidence>
<dbReference type="InterPro" id="IPR024041">
    <property type="entry name" value="NH4_transpt_AmtB-like_dom"/>
</dbReference>